<keyword evidence="7 20" id="KW-0256">Endoplasmic reticulum</keyword>
<feature type="binding site" evidence="20">
    <location>
        <position position="756"/>
    </location>
    <ligand>
        <name>FAD</name>
        <dbReference type="ChEBI" id="CHEBI:57692"/>
    </ligand>
</feature>
<feature type="domain" description="FAD-binding FR-type" evidence="22">
    <location>
        <begin position="277"/>
        <end position="546"/>
    </location>
</feature>
<dbReference type="InterPro" id="IPR023208">
    <property type="entry name" value="P450R"/>
</dbReference>
<dbReference type="InterPro" id="IPR017938">
    <property type="entry name" value="Riboflavin_synthase-like_b-brl"/>
</dbReference>
<evidence type="ECO:0000256" key="11">
    <source>
        <dbReference type="ARBA" id="ARBA00022989"/>
    </source>
</evidence>
<keyword evidence="4 20" id="KW-0288">FMN</keyword>
<evidence type="ECO:0000256" key="15">
    <source>
        <dbReference type="ARBA" id="ARBA00023128"/>
    </source>
</evidence>
<keyword evidence="6 20" id="KW-1000">Mitochondrion outer membrane</keyword>
<dbReference type="CDD" id="cd06204">
    <property type="entry name" value="CYPOR"/>
    <property type="match status" value="1"/>
</dbReference>
<evidence type="ECO:0000256" key="9">
    <source>
        <dbReference type="ARBA" id="ARBA00022857"/>
    </source>
</evidence>
<dbReference type="GO" id="GO:0005886">
    <property type="term" value="C:plasma membrane"/>
    <property type="evidence" value="ECO:0007669"/>
    <property type="project" value="UniProtKB-SubCell"/>
</dbReference>
<evidence type="ECO:0000256" key="10">
    <source>
        <dbReference type="ARBA" id="ARBA00022955"/>
    </source>
</evidence>
<keyword evidence="9 20" id="KW-0521">NADP</keyword>
<evidence type="ECO:0000256" key="2">
    <source>
        <dbReference type="ARBA" id="ARBA00022516"/>
    </source>
</evidence>
<dbReference type="GO" id="GO:0005741">
    <property type="term" value="C:mitochondrial outer membrane"/>
    <property type="evidence" value="ECO:0007669"/>
    <property type="project" value="UniProtKB-SubCell"/>
</dbReference>
<dbReference type="GeneID" id="28984107"/>
<evidence type="ECO:0000256" key="6">
    <source>
        <dbReference type="ARBA" id="ARBA00022787"/>
    </source>
</evidence>
<keyword evidence="12 20" id="KW-0560">Oxidoreductase</keyword>
<feature type="binding site" evidence="20">
    <location>
        <position position="486"/>
    </location>
    <ligand>
        <name>FAD</name>
        <dbReference type="ChEBI" id="CHEBI:57692"/>
    </ligand>
</feature>
<evidence type="ECO:0000256" key="3">
    <source>
        <dbReference type="ARBA" id="ARBA00022630"/>
    </source>
</evidence>
<dbReference type="Gene3D" id="3.40.50.80">
    <property type="entry name" value="Nucleotide-binding domain of ferredoxin-NADP reductase (FNR) module"/>
    <property type="match status" value="1"/>
</dbReference>
<feature type="binding site" evidence="20">
    <location>
        <begin position="125"/>
        <end position="128"/>
    </location>
    <ligand>
        <name>FMN</name>
        <dbReference type="ChEBI" id="CHEBI:58210"/>
    </ligand>
</feature>
<evidence type="ECO:0000256" key="16">
    <source>
        <dbReference type="ARBA" id="ARBA00023136"/>
    </source>
</evidence>
<keyword evidence="11" id="KW-1133">Transmembrane helix</keyword>
<evidence type="ECO:0000256" key="12">
    <source>
        <dbReference type="ARBA" id="ARBA00023002"/>
    </source>
</evidence>
<evidence type="ECO:0000256" key="14">
    <source>
        <dbReference type="ARBA" id="ARBA00023098"/>
    </source>
</evidence>
<dbReference type="PRINTS" id="PR00369">
    <property type="entry name" value="FLAVODOXIN"/>
</dbReference>
<feature type="binding site" evidence="20">
    <location>
        <begin position="167"/>
        <end position="176"/>
    </location>
    <ligand>
        <name>FMN</name>
        <dbReference type="ChEBI" id="CHEBI:58210"/>
    </ligand>
</feature>
<keyword evidence="13 20" id="KW-0756">Sterol biosynthesis</keyword>
<protein>
    <recommendedName>
        <fullName evidence="20">NADPH--cytochrome P450 reductase</fullName>
        <shortName evidence="20">CPR</shortName>
        <shortName evidence="20">P450R</shortName>
        <ecNumber evidence="20">1.6.2.4</ecNumber>
    </recommendedName>
</protein>
<dbReference type="OrthoDB" id="1856718at2759"/>
<evidence type="ECO:0000259" key="22">
    <source>
        <dbReference type="PROSITE" id="PS51384"/>
    </source>
</evidence>
<comment type="similarity">
    <text evidence="20">Belongs to the NADPH--cytochrome P450 reductase family.</text>
</comment>
<organism evidence="23 24">
    <name type="scientific">Cutaneotrichosporon oleaginosum</name>
    <dbReference type="NCBI Taxonomy" id="879819"/>
    <lineage>
        <taxon>Eukaryota</taxon>
        <taxon>Fungi</taxon>
        <taxon>Dikarya</taxon>
        <taxon>Basidiomycota</taxon>
        <taxon>Agaricomycotina</taxon>
        <taxon>Tremellomycetes</taxon>
        <taxon>Trichosporonales</taxon>
        <taxon>Trichosporonaceae</taxon>
        <taxon>Cutaneotrichosporon</taxon>
    </lineage>
</organism>
<dbReference type="SUPFAM" id="SSF52343">
    <property type="entry name" value="Ferredoxin reductase-like, C-terminal NADP-linked domain"/>
    <property type="match status" value="1"/>
</dbReference>
<dbReference type="GO" id="GO:0005829">
    <property type="term" value="C:cytosol"/>
    <property type="evidence" value="ECO:0007669"/>
    <property type="project" value="TreeGrafter"/>
</dbReference>
<evidence type="ECO:0000256" key="4">
    <source>
        <dbReference type="ARBA" id="ARBA00022643"/>
    </source>
</evidence>
<dbReference type="InterPro" id="IPR017927">
    <property type="entry name" value="FAD-bd_FR_type"/>
</dbReference>
<evidence type="ECO:0000256" key="7">
    <source>
        <dbReference type="ARBA" id="ARBA00022824"/>
    </source>
</evidence>
<dbReference type="PIRSF" id="PIRSF000208">
    <property type="entry name" value="P450R"/>
    <property type="match status" value="1"/>
</dbReference>
<feature type="binding site" evidence="20">
    <location>
        <position position="595"/>
    </location>
    <ligand>
        <name>NADP(+)</name>
        <dbReference type="ChEBI" id="CHEBI:58349"/>
    </ligand>
</feature>
<dbReference type="PANTHER" id="PTHR19384">
    <property type="entry name" value="NITRIC OXIDE SYNTHASE-RELATED"/>
    <property type="match status" value="1"/>
</dbReference>
<dbReference type="InterPro" id="IPR001433">
    <property type="entry name" value="OxRdtase_FAD/NAD-bd"/>
</dbReference>
<dbReference type="InterPro" id="IPR039261">
    <property type="entry name" value="FNR_nucleotide-bd"/>
</dbReference>
<dbReference type="Pfam" id="PF00667">
    <property type="entry name" value="FAD_binding_1"/>
    <property type="match status" value="1"/>
</dbReference>
<evidence type="ECO:0000256" key="13">
    <source>
        <dbReference type="ARBA" id="ARBA00023011"/>
    </source>
</evidence>
<evidence type="ECO:0000256" key="8">
    <source>
        <dbReference type="ARBA" id="ARBA00022827"/>
    </source>
</evidence>
<dbReference type="FunFam" id="1.20.990.10:FF:000009">
    <property type="entry name" value="NADPH--cytochrome P450 reductase"/>
    <property type="match status" value="1"/>
</dbReference>
<feature type="binding site" evidence="20">
    <location>
        <begin position="462"/>
        <end position="465"/>
    </location>
    <ligand>
        <name>FAD</name>
        <dbReference type="ChEBI" id="CHEBI:57692"/>
    </ligand>
</feature>
<dbReference type="SUPFAM" id="SSF52218">
    <property type="entry name" value="Flavoproteins"/>
    <property type="match status" value="1"/>
</dbReference>
<dbReference type="FunFam" id="3.40.50.360:FF:000024">
    <property type="entry name" value="NADPH--cytochrome P450 reductase"/>
    <property type="match status" value="1"/>
</dbReference>
<keyword evidence="14 20" id="KW-0443">Lipid metabolism</keyword>
<feature type="domain" description="Flavodoxin-like" evidence="21">
    <location>
        <begin position="68"/>
        <end position="218"/>
    </location>
</feature>
<comment type="cofactor">
    <cofactor evidence="20">
        <name>FAD</name>
        <dbReference type="ChEBI" id="CHEBI:57692"/>
    </cofactor>
    <text evidence="20">Binds 1 FAD per monomer.</text>
</comment>
<comment type="similarity">
    <text evidence="20">In the C-terminal section; belongs to the flavoprotein pyridine nucleotide cytochrome reductase family.</text>
</comment>
<dbReference type="RefSeq" id="XP_018277977.1">
    <property type="nucleotide sequence ID" value="XM_018423504.1"/>
</dbReference>
<comment type="function">
    <text evidence="20">This enzyme is required for electron transfer from NADP to cytochrome P450 in microsomes. It can also provide electron transfer to heme oxygenase and cytochrome B5. Involved in ergosterol biosynthesis.</text>
</comment>
<dbReference type="GO" id="GO:0050660">
    <property type="term" value="F:flavin adenine dinucleotide binding"/>
    <property type="evidence" value="ECO:0007669"/>
    <property type="project" value="UniProtKB-UniRule"/>
</dbReference>
<comment type="catalytic activity">
    <reaction evidence="19 20">
        <text>2 oxidized [cytochrome P450] + NADPH = 2 reduced [cytochrome P450] + NADP(+) + H(+)</text>
        <dbReference type="Rhea" id="RHEA:24040"/>
        <dbReference type="Rhea" id="RHEA-COMP:14627"/>
        <dbReference type="Rhea" id="RHEA-COMP:14628"/>
        <dbReference type="ChEBI" id="CHEBI:15378"/>
        <dbReference type="ChEBI" id="CHEBI:55376"/>
        <dbReference type="ChEBI" id="CHEBI:57783"/>
        <dbReference type="ChEBI" id="CHEBI:58349"/>
        <dbReference type="ChEBI" id="CHEBI:60344"/>
        <dbReference type="EC" id="1.6.2.4"/>
    </reaction>
</comment>
<evidence type="ECO:0000256" key="18">
    <source>
        <dbReference type="ARBA" id="ARBA00023221"/>
    </source>
</evidence>
<dbReference type="InterPro" id="IPR001094">
    <property type="entry name" value="Flavdoxin-like"/>
</dbReference>
<evidence type="ECO:0000256" key="1">
    <source>
        <dbReference type="ARBA" id="ARBA00022475"/>
    </source>
</evidence>
<dbReference type="EMBL" id="KQ087217">
    <property type="protein sequence ID" value="KLT41486.1"/>
    <property type="molecule type" value="Genomic_DNA"/>
</dbReference>
<dbReference type="PANTHER" id="PTHR19384:SF17">
    <property type="entry name" value="NADPH--CYTOCHROME P450 REDUCTASE"/>
    <property type="match status" value="1"/>
</dbReference>
<dbReference type="Pfam" id="PF00175">
    <property type="entry name" value="NAD_binding_1"/>
    <property type="match status" value="1"/>
</dbReference>
<feature type="binding site" evidence="20">
    <location>
        <position position="202"/>
    </location>
    <ligand>
        <name>FMN</name>
        <dbReference type="ChEBI" id="CHEBI:58210"/>
    </ligand>
</feature>
<comment type="cofactor">
    <cofactor evidence="20">
        <name>FMN</name>
        <dbReference type="ChEBI" id="CHEBI:58210"/>
    </cofactor>
    <text evidence="20">Binds 1 FMN per monomer.</text>
</comment>
<evidence type="ECO:0000256" key="20">
    <source>
        <dbReference type="HAMAP-Rule" id="MF_03212"/>
    </source>
</evidence>
<dbReference type="Gene3D" id="3.40.50.360">
    <property type="match status" value="1"/>
</dbReference>
<proteinExistence type="inferred from homology"/>
<keyword evidence="5" id="KW-0812">Transmembrane</keyword>
<evidence type="ECO:0000256" key="17">
    <source>
        <dbReference type="ARBA" id="ARBA00023166"/>
    </source>
</evidence>
<dbReference type="Gene3D" id="1.20.990.10">
    <property type="entry name" value="NADPH-cytochrome p450 Reductase, Chain A, domain 3"/>
    <property type="match status" value="1"/>
</dbReference>
<dbReference type="GO" id="GO:0003958">
    <property type="term" value="F:NADPH-hemoprotein reductase activity"/>
    <property type="evidence" value="ECO:0007669"/>
    <property type="project" value="UniProtKB-UniRule"/>
</dbReference>
<feature type="binding site" evidence="20">
    <location>
        <begin position="480"/>
        <end position="482"/>
    </location>
    <ligand>
        <name>FAD</name>
        <dbReference type="ChEBI" id="CHEBI:57692"/>
    </ligand>
</feature>
<evidence type="ECO:0000256" key="19">
    <source>
        <dbReference type="ARBA" id="ARBA00049342"/>
    </source>
</evidence>
<feature type="binding site" evidence="20">
    <location>
        <position position="297"/>
    </location>
    <ligand>
        <name>NADP(+)</name>
        <dbReference type="ChEBI" id="CHEBI:58349"/>
    </ligand>
</feature>
<dbReference type="InterPro" id="IPR029039">
    <property type="entry name" value="Flavoprotein-like_sf"/>
</dbReference>
<dbReference type="Pfam" id="PF00258">
    <property type="entry name" value="Flavodoxin_1"/>
    <property type="match status" value="1"/>
</dbReference>
<dbReference type="Proteomes" id="UP000053611">
    <property type="component" value="Unassembled WGS sequence"/>
</dbReference>
<dbReference type="GO" id="GO:0010181">
    <property type="term" value="F:FMN binding"/>
    <property type="evidence" value="ECO:0007669"/>
    <property type="project" value="UniProtKB-UniRule"/>
</dbReference>
<keyword evidence="2 20" id="KW-0444">Lipid biosynthesis</keyword>
<dbReference type="GO" id="GO:0050661">
    <property type="term" value="F:NADP binding"/>
    <property type="evidence" value="ECO:0007669"/>
    <property type="project" value="UniProtKB-UniRule"/>
</dbReference>
<dbReference type="PROSITE" id="PS51384">
    <property type="entry name" value="FAD_FR"/>
    <property type="match status" value="1"/>
</dbReference>
<dbReference type="InterPro" id="IPR003097">
    <property type="entry name" value="CysJ-like_FAD-binding"/>
</dbReference>
<accession>A0A0J0XK67</accession>
<dbReference type="FunFam" id="3.40.50.80:FF:000018">
    <property type="entry name" value="NADPH--cytochrome P450 reductase"/>
    <property type="match status" value="1"/>
</dbReference>
<feature type="binding site" evidence="20">
    <location>
        <begin position="74"/>
        <end position="79"/>
    </location>
    <ligand>
        <name>FMN</name>
        <dbReference type="ChEBI" id="CHEBI:58210"/>
    </ligand>
</feature>
<evidence type="ECO:0000256" key="5">
    <source>
        <dbReference type="ARBA" id="ARBA00022692"/>
    </source>
</evidence>
<feature type="binding site" evidence="20">
    <location>
        <begin position="680"/>
        <end position="684"/>
    </location>
    <ligand>
        <name>NADP(+)</name>
        <dbReference type="ChEBI" id="CHEBI:58349"/>
    </ligand>
</feature>
<dbReference type="SUPFAM" id="SSF63380">
    <property type="entry name" value="Riboflavin synthase domain-like"/>
    <property type="match status" value="1"/>
</dbReference>
<keyword evidence="1 20" id="KW-1003">Cell membrane</keyword>
<name>A0A0J0XK67_9TREE</name>
<sequence>MASQVDLFIIALAVLLPLLFWFRESLPLIGGKKSHHVGAVGAGAAGGDEEDGDPRDFVGKMKRAGKRCVVFYGTQTGTAEEYSIRLAKEAKSRYGLSSLVCDPEEYDFNNLDQVPDDCCIFFVMATYGEGDPTDNAEQFWEFIMDENVQFSQGGDSLENLNYVIFGLGNRTYEHFNGVGRKLDAKLQALGAHRIGTLGEGDDDKALEEDYLEWKDPMWDEFSKRMNVEEGGAGDVADFVVTEVTPDMKKVYHGELSSRALLASTSGASTPVGSYNSKNPYASPVLTTRELFAVDGERNCVHIEFDLTGSGLTYQHGDHVGVWPSNPDLEVERIFTVLGLLEKRGTVVDIVSLDPALAKVPFPTPATYEAIFRHYIDIAATASRQTIAFLARYAPNEQAKEKLTRWGNDKDAYHDEVDGPRLTLAEVLMAAAGDKLNPPFDNVTRWEIPFDRIVSTVPRLQPRYYSISSSSKLYPSAVHVTAVVLKYASTQSKVHDNNSRWVYGLSTNFIHHVMQASRSGTPNGIANGNGQAHFGGLAGADGSIRLDGLAPTYKISGPRDFHFKDNIYRVPVHIRRSTFRLPTSPKVPIIMIGPGTGVAPFRGFVQERVALARKAREKAGADAANALESWAPIHLFYGCRREDEDFLYREEWPGYLKELDPVFKMHNAFSRGPNRKPDGSKIYVQDLIWDLRHELAPLILEKRAYIYICGDAKNMAKSVEDRLIRMLAEARGGTPEVEGAKELKVLKDRNRLMTDVWS</sequence>
<gene>
    <name evidence="23" type="ORF">CC85DRAFT_286396</name>
</gene>
<dbReference type="InterPro" id="IPR008254">
    <property type="entry name" value="Flavodoxin/NO_synth"/>
</dbReference>
<keyword evidence="16 20" id="KW-0472">Membrane</keyword>
<keyword evidence="10 20" id="KW-0752">Steroid biosynthesis</keyword>
<evidence type="ECO:0000313" key="23">
    <source>
        <dbReference type="EMBL" id="KLT41486.1"/>
    </source>
</evidence>
<dbReference type="EC" id="1.6.2.4" evidence="20"/>
<comment type="subcellular location">
    <subcellularLocation>
        <location evidence="20">Endoplasmic reticulum membrane</location>
        <topology evidence="20">Single-pass membrane protein</topology>
        <orientation evidence="20">Cytoplasmic side</orientation>
    </subcellularLocation>
    <subcellularLocation>
        <location evidence="20">Mitochondrion outer membrane</location>
        <topology evidence="20">Single-pass membrane protein</topology>
        <orientation evidence="20">Cytoplasmic side</orientation>
    </subcellularLocation>
    <subcellularLocation>
        <location evidence="20">Cell membrane</location>
        <topology evidence="20">Single-pass membrane protein</topology>
        <orientation evidence="20">Cytoplasmic side</orientation>
    </subcellularLocation>
</comment>
<feature type="binding site" evidence="20">
    <location>
        <begin position="503"/>
        <end position="506"/>
    </location>
    <ligand>
        <name>FAD</name>
        <dbReference type="ChEBI" id="CHEBI:57692"/>
    </ligand>
</feature>
<keyword evidence="24" id="KW-1185">Reference proteome</keyword>
<dbReference type="GO" id="GO:0006696">
    <property type="term" value="P:ergosterol biosynthetic process"/>
    <property type="evidence" value="ECO:0007669"/>
    <property type="project" value="UniProtKB-UniRule"/>
</dbReference>
<keyword evidence="18 20" id="KW-0753">Steroid metabolism</keyword>
<dbReference type="AlphaFoldDB" id="A0A0J0XK67"/>
<dbReference type="GO" id="GO:0005789">
    <property type="term" value="C:endoplasmic reticulum membrane"/>
    <property type="evidence" value="ECO:0007669"/>
    <property type="project" value="UniProtKB-SubCell"/>
</dbReference>
<dbReference type="Gene3D" id="2.40.30.10">
    <property type="entry name" value="Translation factors"/>
    <property type="match status" value="2"/>
</dbReference>
<dbReference type="STRING" id="879819.A0A0J0XK67"/>
<keyword evidence="3 20" id="KW-0285">Flavoprotein</keyword>
<dbReference type="PROSITE" id="PS50902">
    <property type="entry name" value="FLAVODOXIN_LIKE"/>
    <property type="match status" value="1"/>
</dbReference>
<evidence type="ECO:0000259" key="21">
    <source>
        <dbReference type="PROSITE" id="PS50902"/>
    </source>
</evidence>
<comment type="caution">
    <text evidence="20">Lacks conserved residue(s) required for the propagation of feature annotation.</text>
</comment>
<dbReference type="InterPro" id="IPR023173">
    <property type="entry name" value="NADPH_Cyt_P450_Rdtase_alpha"/>
</dbReference>
<dbReference type="FunFam" id="2.40.30.10:FF:000100">
    <property type="entry name" value="NADPH--cytochrome P450 reductase"/>
    <property type="match status" value="1"/>
</dbReference>
<reference evidence="23 24" key="1">
    <citation type="submission" date="2015-03" db="EMBL/GenBank/DDBJ databases">
        <title>Genomics and transcriptomics of the oil-accumulating basidiomycete yeast T. oleaginosus allow insights into substrate utilization and the diverse evolutionary trajectories of mating systems in fungi.</title>
        <authorList>
            <consortium name="DOE Joint Genome Institute"/>
            <person name="Kourist R."/>
            <person name="Kracht O."/>
            <person name="Bracharz F."/>
            <person name="Lipzen A."/>
            <person name="Nolan M."/>
            <person name="Ohm R."/>
            <person name="Grigoriev I."/>
            <person name="Sun S."/>
            <person name="Heitman J."/>
            <person name="Bruck T."/>
            <person name="Nowrousian M."/>
        </authorList>
    </citation>
    <scope>NUCLEOTIDE SEQUENCE [LARGE SCALE GENOMIC DNA]</scope>
    <source>
        <strain evidence="23 24">IBC0246</strain>
    </source>
</reference>
<keyword evidence="17 20" id="KW-1207">Sterol metabolism</keyword>
<keyword evidence="8 20" id="KW-0274">FAD</keyword>
<feature type="binding site" evidence="20">
    <location>
        <begin position="669"/>
        <end position="670"/>
    </location>
    <ligand>
        <name>NADP(+)</name>
        <dbReference type="ChEBI" id="CHEBI:58349"/>
    </ligand>
</feature>
<evidence type="ECO:0000313" key="24">
    <source>
        <dbReference type="Proteomes" id="UP000053611"/>
    </source>
</evidence>
<comment type="similarity">
    <text evidence="20">In the N-terminal section; belongs to the flavodoxin family.</text>
</comment>
<keyword evidence="15 20" id="KW-0496">Mitochondrion</keyword>
<dbReference type="HAMAP" id="MF_03212">
    <property type="entry name" value="NCPR"/>
    <property type="match status" value="1"/>
</dbReference>